<reference evidence="1" key="1">
    <citation type="submission" date="2018-10" db="EMBL/GenBank/DDBJ databases">
        <title>Schaedlerella arabinophila gen. nov. sp. nov., isolated from the mouse intestinal tract and comparative analysis with the genome of the closely related altered Schaedler flora strain ASF502.</title>
        <authorList>
            <person name="Miyake S."/>
            <person name="Soh M."/>
            <person name="Seedorf H."/>
        </authorList>
    </citation>
    <scope>NUCLEOTIDE SEQUENCE [LARGE SCALE GENOMIC DNA]</scope>
    <source>
        <strain evidence="1">DSM 106076</strain>
    </source>
</reference>
<comment type="caution">
    <text evidence="1">The sequence shown here is derived from an EMBL/GenBank/DDBJ whole genome shotgun (WGS) entry which is preliminary data.</text>
</comment>
<name>A0A3R8L269_9FIRM</name>
<dbReference type="RefSeq" id="WP_125130191.1">
    <property type="nucleotide sequence ID" value="NZ_RHJS01000002.1"/>
</dbReference>
<dbReference type="EMBL" id="RHJS01000002">
    <property type="protein sequence ID" value="RRK34928.1"/>
    <property type="molecule type" value="Genomic_DNA"/>
</dbReference>
<protein>
    <submittedName>
        <fullName evidence="1">ASCH domain-containing protein</fullName>
    </submittedName>
</protein>
<dbReference type="AlphaFoldDB" id="A0A3R8L269"/>
<organism evidence="1 2">
    <name type="scientific">Schaedlerella arabinosiphila</name>
    <dbReference type="NCBI Taxonomy" id="2044587"/>
    <lineage>
        <taxon>Bacteria</taxon>
        <taxon>Bacillati</taxon>
        <taxon>Bacillota</taxon>
        <taxon>Clostridia</taxon>
        <taxon>Lachnospirales</taxon>
        <taxon>Lachnospiraceae</taxon>
        <taxon>Schaedlerella</taxon>
    </lineage>
</organism>
<proteinExistence type="predicted"/>
<dbReference type="InterPro" id="IPR015947">
    <property type="entry name" value="PUA-like_sf"/>
</dbReference>
<dbReference type="Gene3D" id="2.30.130.30">
    <property type="entry name" value="Hypothetical protein"/>
    <property type="match status" value="1"/>
</dbReference>
<sequence length="146" mass="16692">MKTITVSLPMAQLLATGKKHDETRSWATDYRGEIIICATMKDSPFFPASRKNALRSFRCCKRYNRFSNVPTKVIIGTAILTDCKLIDQAYHDFTEWLCPEEYCYGDFTIGRYAWRLESPQLFENPIPASGKVVSGASKKMFRFADV</sequence>
<gene>
    <name evidence="1" type="ORF">EBB54_29030</name>
</gene>
<dbReference type="Proteomes" id="UP000274920">
    <property type="component" value="Unassembled WGS sequence"/>
</dbReference>
<accession>A0A3R8L269</accession>
<evidence type="ECO:0000313" key="2">
    <source>
        <dbReference type="Proteomes" id="UP000274920"/>
    </source>
</evidence>
<dbReference type="SUPFAM" id="SSF88697">
    <property type="entry name" value="PUA domain-like"/>
    <property type="match status" value="1"/>
</dbReference>
<keyword evidence="2" id="KW-1185">Reference proteome</keyword>
<evidence type="ECO:0000313" key="1">
    <source>
        <dbReference type="EMBL" id="RRK34928.1"/>
    </source>
</evidence>